<proteinExistence type="predicted"/>
<name>A0A8J5Y244_9ROSI</name>
<dbReference type="AlphaFoldDB" id="A0A8J5Y244"/>
<dbReference type="OrthoDB" id="1888602at2759"/>
<dbReference type="EMBL" id="JAHUZN010000012">
    <property type="protein sequence ID" value="KAG8474854.1"/>
    <property type="molecule type" value="Genomic_DNA"/>
</dbReference>
<comment type="caution">
    <text evidence="1">The sequence shown here is derived from an EMBL/GenBank/DDBJ whole genome shotgun (WGS) entry which is preliminary data.</text>
</comment>
<reference evidence="1 2" key="1">
    <citation type="journal article" date="2021" name="bioRxiv">
        <title>The Gossypium anomalum genome as a resource for cotton improvement and evolutionary analysis of hybrid incompatibility.</title>
        <authorList>
            <person name="Grover C.E."/>
            <person name="Yuan D."/>
            <person name="Arick M.A."/>
            <person name="Miller E.R."/>
            <person name="Hu G."/>
            <person name="Peterson D.G."/>
            <person name="Wendel J.F."/>
            <person name="Udall J.A."/>
        </authorList>
    </citation>
    <scope>NUCLEOTIDE SEQUENCE [LARGE SCALE GENOMIC DNA]</scope>
    <source>
        <strain evidence="1">JFW-Udall</strain>
        <tissue evidence="1">Leaf</tissue>
    </source>
</reference>
<dbReference type="PANTHER" id="PTHR31973">
    <property type="entry name" value="POLYPROTEIN, PUTATIVE-RELATED"/>
    <property type="match status" value="1"/>
</dbReference>
<dbReference type="PANTHER" id="PTHR31973:SF187">
    <property type="entry name" value="MUTATOR TRANSPOSASE MUDRA PROTEIN"/>
    <property type="match status" value="1"/>
</dbReference>
<accession>A0A8J5Y244</accession>
<gene>
    <name evidence="1" type="ORF">CXB51_031495</name>
</gene>
<dbReference type="Proteomes" id="UP000701853">
    <property type="component" value="Chromosome 12"/>
</dbReference>
<evidence type="ECO:0000313" key="2">
    <source>
        <dbReference type="Proteomes" id="UP000701853"/>
    </source>
</evidence>
<organism evidence="1 2">
    <name type="scientific">Gossypium anomalum</name>
    <dbReference type="NCBI Taxonomy" id="47600"/>
    <lineage>
        <taxon>Eukaryota</taxon>
        <taxon>Viridiplantae</taxon>
        <taxon>Streptophyta</taxon>
        <taxon>Embryophyta</taxon>
        <taxon>Tracheophyta</taxon>
        <taxon>Spermatophyta</taxon>
        <taxon>Magnoliopsida</taxon>
        <taxon>eudicotyledons</taxon>
        <taxon>Gunneridae</taxon>
        <taxon>Pentapetalae</taxon>
        <taxon>rosids</taxon>
        <taxon>malvids</taxon>
        <taxon>Malvales</taxon>
        <taxon>Malvaceae</taxon>
        <taxon>Malvoideae</taxon>
        <taxon>Gossypium</taxon>
    </lineage>
</organism>
<evidence type="ECO:0000313" key="1">
    <source>
        <dbReference type="EMBL" id="KAG8474854.1"/>
    </source>
</evidence>
<keyword evidence="2" id="KW-1185">Reference proteome</keyword>
<protein>
    <submittedName>
        <fullName evidence="1">Uncharacterized protein</fullName>
    </submittedName>
</protein>
<sequence length="297" mass="34605">MSRGFENSFSVLLEEIEENVDEEENFIINLGININISKARRTKLKVLKEMEIDVIEEYVALYDFVEELRKSNKGSTIEIKIERLARGFPPLFQSIVYCGGRVYNIMDLELKTVVKELFPHVEHRFYARHVWANLIEKCSNGFRGKGLQKAFLACVNTTNVPCFEQMYITLEKEKEMAVATLLNANEIRFCKAYFNYNTKCDLADNNLTEPSMLASLAVIKWIVTKRKGILGWKRLCGPLIRAKLDKSIKESTKTCQTFHVHMQYLPFKTKKRIQRNIWQNVIPRKCTLGHMSMLYNQ</sequence>